<dbReference type="PANTHER" id="PTHR33867:SF1">
    <property type="entry name" value="RIBOSOME MATURATION FACTOR RIMP"/>
    <property type="match status" value="1"/>
</dbReference>
<evidence type="ECO:0000259" key="5">
    <source>
        <dbReference type="Pfam" id="PF17384"/>
    </source>
</evidence>
<dbReference type="InterPro" id="IPR035956">
    <property type="entry name" value="RimP_N_sf"/>
</dbReference>
<dbReference type="PANTHER" id="PTHR33867">
    <property type="entry name" value="RIBOSOME MATURATION FACTOR RIMP"/>
    <property type="match status" value="1"/>
</dbReference>
<keyword evidence="1 3" id="KW-0963">Cytoplasm</keyword>
<dbReference type="Gene3D" id="3.30.300.70">
    <property type="entry name" value="RimP-like superfamily, N-terminal"/>
    <property type="match status" value="1"/>
</dbReference>
<dbReference type="AlphaFoldDB" id="A0A315ZGA5"/>
<dbReference type="InterPro" id="IPR028989">
    <property type="entry name" value="RimP_N"/>
</dbReference>
<dbReference type="GO" id="GO:0005829">
    <property type="term" value="C:cytosol"/>
    <property type="evidence" value="ECO:0007669"/>
    <property type="project" value="TreeGrafter"/>
</dbReference>
<keyword evidence="7" id="KW-1185">Reference proteome</keyword>
<feature type="domain" description="Ribosome maturation factor RimP N-terminal" evidence="4">
    <location>
        <begin position="41"/>
        <end position="111"/>
    </location>
</feature>
<dbReference type="InterPro" id="IPR036847">
    <property type="entry name" value="RimP_C_sf"/>
</dbReference>
<comment type="subcellular location">
    <subcellularLocation>
        <location evidence="3">Cytoplasm</location>
    </subcellularLocation>
</comment>
<evidence type="ECO:0000256" key="1">
    <source>
        <dbReference type="ARBA" id="ARBA00022490"/>
    </source>
</evidence>
<dbReference type="Pfam" id="PF02576">
    <property type="entry name" value="RimP_N"/>
    <property type="match status" value="1"/>
</dbReference>
<dbReference type="Pfam" id="PF17384">
    <property type="entry name" value="DUF150_C"/>
    <property type="match status" value="1"/>
</dbReference>
<accession>A0A315ZGA5</accession>
<evidence type="ECO:0000256" key="2">
    <source>
        <dbReference type="ARBA" id="ARBA00022517"/>
    </source>
</evidence>
<evidence type="ECO:0000313" key="6">
    <source>
        <dbReference type="EMBL" id="PWJ44625.1"/>
    </source>
</evidence>
<dbReference type="HAMAP" id="MF_01077">
    <property type="entry name" value="RimP"/>
    <property type="match status" value="1"/>
</dbReference>
<comment type="similarity">
    <text evidence="3">Belongs to the RimP family.</text>
</comment>
<dbReference type="InterPro" id="IPR003728">
    <property type="entry name" value="Ribosome_maturation_RimP"/>
</dbReference>
<reference evidence="6 7" key="1">
    <citation type="submission" date="2018-03" db="EMBL/GenBank/DDBJ databases">
        <title>Genomic Encyclopedia of Archaeal and Bacterial Type Strains, Phase II (KMG-II): from individual species to whole genera.</title>
        <authorList>
            <person name="Goeker M."/>
        </authorList>
    </citation>
    <scope>NUCLEOTIDE SEQUENCE [LARGE SCALE GENOMIC DNA]</scope>
    <source>
        <strain evidence="6 7">DSM 28229</strain>
    </source>
</reference>
<dbReference type="Proteomes" id="UP000245535">
    <property type="component" value="Unassembled WGS sequence"/>
</dbReference>
<dbReference type="InterPro" id="IPR028998">
    <property type="entry name" value="RimP_C"/>
</dbReference>
<sequence length="187" mass="21367">MKVWENKERGLKLPFFFALRIEPSINTIPQTMELVNRIKEIVESHLEDESLFIVDIQVSGTSKPRVLILMDGDNGISIDQCARLSRKVGYQIEEDNVIEDAYILEVSSAGIGEPLMMMRQYKKNVGRKITVYFKDESEKTGELIDVNEEEIVLSEEVKEKGKRTKNLPPVAFPFSSIEKAIIQVSFK</sequence>
<evidence type="ECO:0000313" key="7">
    <source>
        <dbReference type="Proteomes" id="UP000245535"/>
    </source>
</evidence>
<dbReference type="EMBL" id="QGDO01000001">
    <property type="protein sequence ID" value="PWJ44625.1"/>
    <property type="molecule type" value="Genomic_DNA"/>
</dbReference>
<name>A0A315ZGA5_SEDFL</name>
<evidence type="ECO:0000256" key="3">
    <source>
        <dbReference type="HAMAP-Rule" id="MF_01077"/>
    </source>
</evidence>
<protein>
    <recommendedName>
        <fullName evidence="3">Ribosome maturation factor RimP</fullName>
    </recommendedName>
</protein>
<proteinExistence type="inferred from homology"/>
<dbReference type="GO" id="GO:0006412">
    <property type="term" value="P:translation"/>
    <property type="evidence" value="ECO:0007669"/>
    <property type="project" value="TreeGrafter"/>
</dbReference>
<comment type="caution">
    <text evidence="6">The sequence shown here is derived from an EMBL/GenBank/DDBJ whole genome shotgun (WGS) entry which is preliminary data.</text>
</comment>
<organism evidence="6 7">
    <name type="scientific">Sediminitomix flava</name>
    <dbReference type="NCBI Taxonomy" id="379075"/>
    <lineage>
        <taxon>Bacteria</taxon>
        <taxon>Pseudomonadati</taxon>
        <taxon>Bacteroidota</taxon>
        <taxon>Cytophagia</taxon>
        <taxon>Cytophagales</taxon>
        <taxon>Flammeovirgaceae</taxon>
        <taxon>Sediminitomix</taxon>
    </lineage>
</organism>
<evidence type="ECO:0000259" key="4">
    <source>
        <dbReference type="Pfam" id="PF02576"/>
    </source>
</evidence>
<dbReference type="SUPFAM" id="SSF75420">
    <property type="entry name" value="YhbC-like, N-terminal domain"/>
    <property type="match status" value="1"/>
</dbReference>
<comment type="function">
    <text evidence="3">Required for maturation of 30S ribosomal subunits.</text>
</comment>
<dbReference type="GO" id="GO:0000028">
    <property type="term" value="P:ribosomal small subunit assembly"/>
    <property type="evidence" value="ECO:0007669"/>
    <property type="project" value="TreeGrafter"/>
</dbReference>
<feature type="domain" description="Ribosome maturation factor RimP C-terminal" evidence="5">
    <location>
        <begin position="119"/>
        <end position="186"/>
    </location>
</feature>
<keyword evidence="2 3" id="KW-0690">Ribosome biogenesis</keyword>
<dbReference type="SUPFAM" id="SSF74942">
    <property type="entry name" value="YhbC-like, C-terminal domain"/>
    <property type="match status" value="1"/>
</dbReference>
<gene>
    <name evidence="3" type="primary">rimP</name>
    <name evidence="6" type="ORF">BC781_101996</name>
</gene>